<dbReference type="OrthoDB" id="648493at2"/>
<dbReference type="EMBL" id="CP019650">
    <property type="protein sequence ID" value="AQQ68347.1"/>
    <property type="molecule type" value="Genomic_DNA"/>
</dbReference>
<dbReference type="AlphaFoldDB" id="A0A1Q2M7S8"/>
<keyword evidence="1" id="KW-0472">Membrane</keyword>
<organism evidence="2 3">
    <name type="scientific">Microbulbifer agarilyticus</name>
    <dbReference type="NCBI Taxonomy" id="260552"/>
    <lineage>
        <taxon>Bacteria</taxon>
        <taxon>Pseudomonadati</taxon>
        <taxon>Pseudomonadota</taxon>
        <taxon>Gammaproteobacteria</taxon>
        <taxon>Cellvibrionales</taxon>
        <taxon>Microbulbiferaceae</taxon>
        <taxon>Microbulbifer</taxon>
    </lineage>
</organism>
<reference evidence="2" key="1">
    <citation type="submission" date="2017-02" db="EMBL/GenBank/DDBJ databases">
        <title>Genome of Microbulbifer agarilyticus GP101.</title>
        <authorList>
            <person name="Jung J."/>
            <person name="Bae S.S."/>
            <person name="Baek K."/>
        </authorList>
    </citation>
    <scope>NUCLEOTIDE SEQUENCE [LARGE SCALE GENOMIC DNA]</scope>
    <source>
        <strain evidence="2">GP101</strain>
    </source>
</reference>
<proteinExistence type="predicted"/>
<feature type="transmembrane region" description="Helical" evidence="1">
    <location>
        <begin position="16"/>
        <end position="35"/>
    </location>
</feature>
<evidence type="ECO:0000313" key="3">
    <source>
        <dbReference type="Proteomes" id="UP000188219"/>
    </source>
</evidence>
<dbReference type="RefSeq" id="WP_077405430.1">
    <property type="nucleotide sequence ID" value="NZ_CP019650.1"/>
</dbReference>
<protein>
    <submittedName>
        <fullName evidence="2">Uncharacterized protein</fullName>
    </submittedName>
</protein>
<dbReference type="Proteomes" id="UP000188219">
    <property type="component" value="Chromosome"/>
</dbReference>
<feature type="transmembrane region" description="Helical" evidence="1">
    <location>
        <begin position="103"/>
        <end position="121"/>
    </location>
</feature>
<feature type="transmembrane region" description="Helical" evidence="1">
    <location>
        <begin position="47"/>
        <end position="67"/>
    </location>
</feature>
<keyword evidence="1" id="KW-1133">Transmembrane helix</keyword>
<accession>A0A1Q2M7S8</accession>
<name>A0A1Q2M7S8_9GAMM</name>
<evidence type="ECO:0000313" key="2">
    <source>
        <dbReference type="EMBL" id="AQQ68347.1"/>
    </source>
</evidence>
<evidence type="ECO:0000256" key="1">
    <source>
        <dbReference type="SAM" id="Phobius"/>
    </source>
</evidence>
<dbReference type="KEGG" id="maga:Mag101_12400"/>
<keyword evidence="3" id="KW-1185">Reference proteome</keyword>
<sequence>MLVEVMKSNDQFKLSLIWGILHTILFFSAFYLAALIARSDVHTHKRLMLLASLSMVSASITRVAYLPGVPVDGTALVLLSTYGLLVAPVLIDRFKFGAVHPVFKWTIPLYISTQIICIAVLPGTELGKLIAFPFAS</sequence>
<feature type="transmembrane region" description="Helical" evidence="1">
    <location>
        <begin position="73"/>
        <end position="91"/>
    </location>
</feature>
<gene>
    <name evidence="2" type="ORF">Mag101_12400</name>
</gene>
<keyword evidence="1" id="KW-0812">Transmembrane</keyword>